<dbReference type="Gene3D" id="3.40.50.720">
    <property type="entry name" value="NAD(P)-binding Rossmann-like Domain"/>
    <property type="match status" value="1"/>
</dbReference>
<proteinExistence type="inferred from homology"/>
<dbReference type="InterPro" id="IPR036291">
    <property type="entry name" value="NAD(P)-bd_dom_sf"/>
</dbReference>
<dbReference type="OrthoDB" id="47007at2759"/>
<dbReference type="Pfam" id="PF00106">
    <property type="entry name" value="adh_short"/>
    <property type="match status" value="1"/>
</dbReference>
<evidence type="ECO:0000256" key="1">
    <source>
        <dbReference type="ARBA" id="ARBA00006484"/>
    </source>
</evidence>
<evidence type="ECO:0000256" key="2">
    <source>
        <dbReference type="ARBA" id="ARBA00012948"/>
    </source>
</evidence>
<dbReference type="SUPFAM" id="SSF51735">
    <property type="entry name" value="NAD(P)-binding Rossmann-fold domains"/>
    <property type="match status" value="1"/>
</dbReference>
<dbReference type="AlphaFoldDB" id="A0A391P1K7"/>
<reference evidence="4 5" key="1">
    <citation type="journal article" date="2018" name="PLoS ONE">
        <title>The draft genome of Kipferlia bialata reveals reductive genome evolution in fornicate parasites.</title>
        <authorList>
            <person name="Tanifuji G."/>
            <person name="Takabayashi S."/>
            <person name="Kume K."/>
            <person name="Takagi M."/>
            <person name="Nakayama T."/>
            <person name="Kamikawa R."/>
            <person name="Inagaki Y."/>
            <person name="Hashimoto T."/>
        </authorList>
    </citation>
    <scope>NUCLEOTIDE SEQUENCE [LARGE SCALE GENOMIC DNA]</scope>
    <source>
        <strain evidence="4">NY0173</strain>
    </source>
</reference>
<name>A0A391P1K7_9EUKA</name>
<dbReference type="EMBL" id="BDIP01006798">
    <property type="protein sequence ID" value="GCA64289.1"/>
    <property type="molecule type" value="Genomic_DNA"/>
</dbReference>
<gene>
    <name evidence="4" type="ORF">KIPB_013844</name>
</gene>
<dbReference type="EC" id="1.1.1.100" evidence="2"/>
<dbReference type="InterPro" id="IPR050259">
    <property type="entry name" value="SDR"/>
</dbReference>
<dbReference type="PANTHER" id="PTHR42879:SF2">
    <property type="entry name" value="3-OXOACYL-[ACYL-CARRIER-PROTEIN] REDUCTASE FABG"/>
    <property type="match status" value="1"/>
</dbReference>
<dbReference type="InterPro" id="IPR002347">
    <property type="entry name" value="SDR_fam"/>
</dbReference>
<organism evidence="4 5">
    <name type="scientific">Kipferlia bialata</name>
    <dbReference type="NCBI Taxonomy" id="797122"/>
    <lineage>
        <taxon>Eukaryota</taxon>
        <taxon>Metamonada</taxon>
        <taxon>Carpediemonas-like organisms</taxon>
        <taxon>Kipferlia</taxon>
    </lineage>
</organism>
<comment type="caution">
    <text evidence="4">The sequence shown here is derived from an EMBL/GenBank/DDBJ whole genome shotgun (WGS) entry which is preliminary data.</text>
</comment>
<comment type="catalytic activity">
    <reaction evidence="3">
        <text>a (3R)-hydroxyacyl-[ACP] + NADP(+) = a 3-oxoacyl-[ACP] + NADPH + H(+)</text>
        <dbReference type="Rhea" id="RHEA:17397"/>
        <dbReference type="Rhea" id="RHEA-COMP:9916"/>
        <dbReference type="Rhea" id="RHEA-COMP:9945"/>
        <dbReference type="ChEBI" id="CHEBI:15378"/>
        <dbReference type="ChEBI" id="CHEBI:57783"/>
        <dbReference type="ChEBI" id="CHEBI:58349"/>
        <dbReference type="ChEBI" id="CHEBI:78776"/>
        <dbReference type="ChEBI" id="CHEBI:78827"/>
        <dbReference type="EC" id="1.1.1.100"/>
    </reaction>
</comment>
<dbReference type="Proteomes" id="UP000265618">
    <property type="component" value="Unassembled WGS sequence"/>
</dbReference>
<comment type="similarity">
    <text evidence="1">Belongs to the short-chain dehydrogenases/reductases (SDR) family.</text>
</comment>
<keyword evidence="5" id="KW-1185">Reference proteome</keyword>
<protein>
    <recommendedName>
        <fullName evidence="2">3-oxoacyl-[acyl-carrier-protein] reductase</fullName>
        <ecNumber evidence="2">1.1.1.100</ecNumber>
    </recommendedName>
</protein>
<sequence length="84" mass="9153">MTAKVALVTGTSTGLGLATSIHLAKKGYKVYATMRNLDKRVALDKEAEAQGVSLSVMRLDVRDTATVQQCVDAIMEQEGRYTYI</sequence>
<accession>A0A391P1K7</accession>
<evidence type="ECO:0000313" key="5">
    <source>
        <dbReference type="Proteomes" id="UP000265618"/>
    </source>
</evidence>
<dbReference type="GO" id="GO:0004316">
    <property type="term" value="F:3-oxoacyl-[acyl-carrier-protein] reductase (NADPH) activity"/>
    <property type="evidence" value="ECO:0007669"/>
    <property type="project" value="UniProtKB-EC"/>
</dbReference>
<evidence type="ECO:0000313" key="4">
    <source>
        <dbReference type="EMBL" id="GCA64289.1"/>
    </source>
</evidence>
<evidence type="ECO:0000256" key="3">
    <source>
        <dbReference type="ARBA" id="ARBA00048508"/>
    </source>
</evidence>
<dbReference type="PANTHER" id="PTHR42879">
    <property type="entry name" value="3-OXOACYL-(ACYL-CARRIER-PROTEIN) REDUCTASE"/>
    <property type="match status" value="1"/>
</dbReference>